<dbReference type="Proteomes" id="UP000713596">
    <property type="component" value="Unassembled WGS sequence"/>
</dbReference>
<proteinExistence type="predicted"/>
<comment type="caution">
    <text evidence="2">The sequence shown here is derived from an EMBL/GenBank/DDBJ whole genome shotgun (WGS) entry which is preliminary data.</text>
</comment>
<dbReference type="EMBL" id="JAHLFP010000064">
    <property type="protein sequence ID" value="MBU3806673.1"/>
    <property type="molecule type" value="Genomic_DNA"/>
</dbReference>
<name>A0A948T3D7_9FIRM</name>
<gene>
    <name evidence="2" type="ORF">H9882_07270</name>
</gene>
<protein>
    <recommendedName>
        <fullName evidence="4">Bypass of forespore C C-terminal domain-containing protein</fullName>
    </recommendedName>
</protein>
<reference evidence="2" key="1">
    <citation type="journal article" date="2021" name="PeerJ">
        <title>Extensive microbial diversity within the chicken gut microbiome revealed by metagenomics and culture.</title>
        <authorList>
            <person name="Gilroy R."/>
            <person name="Ravi A."/>
            <person name="Getino M."/>
            <person name="Pursley I."/>
            <person name="Horton D.L."/>
            <person name="Alikhan N.F."/>
            <person name="Baker D."/>
            <person name="Gharbi K."/>
            <person name="Hall N."/>
            <person name="Watson M."/>
            <person name="Adriaenssens E.M."/>
            <person name="Foster-Nyarko E."/>
            <person name="Jarju S."/>
            <person name="Secka A."/>
            <person name="Antonio M."/>
            <person name="Oren A."/>
            <person name="Chaudhuri R.R."/>
            <person name="La Ragione R."/>
            <person name="Hildebrand F."/>
            <person name="Pallen M.J."/>
        </authorList>
    </citation>
    <scope>NUCLEOTIDE SEQUENCE</scope>
    <source>
        <strain evidence="2">B5_2728</strain>
    </source>
</reference>
<evidence type="ECO:0000313" key="2">
    <source>
        <dbReference type="EMBL" id="MBU3806673.1"/>
    </source>
</evidence>
<evidence type="ECO:0000256" key="1">
    <source>
        <dbReference type="SAM" id="SignalP"/>
    </source>
</evidence>
<keyword evidence="1" id="KW-0732">Signal</keyword>
<evidence type="ECO:0008006" key="4">
    <source>
        <dbReference type="Google" id="ProtNLM"/>
    </source>
</evidence>
<reference evidence="2" key="2">
    <citation type="submission" date="2021-04" db="EMBL/GenBank/DDBJ databases">
        <authorList>
            <person name="Gilroy R."/>
        </authorList>
    </citation>
    <scope>NUCLEOTIDE SEQUENCE</scope>
    <source>
        <strain evidence="2">B5_2728</strain>
    </source>
</reference>
<evidence type="ECO:0000313" key="3">
    <source>
        <dbReference type="Proteomes" id="UP000713596"/>
    </source>
</evidence>
<organism evidence="2 3">
    <name type="scientific">Candidatus Allofournierella pullistercoris</name>
    <dbReference type="NCBI Taxonomy" id="2838597"/>
    <lineage>
        <taxon>Bacteria</taxon>
        <taxon>Bacillati</taxon>
        <taxon>Bacillota</taxon>
        <taxon>Clostridia</taxon>
        <taxon>Eubacteriales</taxon>
        <taxon>Oscillospiraceae</taxon>
        <taxon>Allofournierella</taxon>
    </lineage>
</organism>
<feature type="signal peptide" evidence="1">
    <location>
        <begin position="1"/>
        <end position="27"/>
    </location>
</feature>
<sequence length="229" mass="25766">MDGSWIIGVILATATVFTAFAPARANAASLGALDGVEQLDFTAQETFISYVNPQDGKTYYSGDEGKTFEALTDKEWQEQTTLPDTQWWTYEEYAAWLEQEKLELESIIGERGWTSGRGAFIWTQELVDEAIAMYEGVLQDIKNGAKLDKGSTEGADFMISDGPDTQTAQKEKGYQIYLKLDNGDEAMFGPYETVEELLENVKPFCEEQVRRGNMTQAELDEIMHQYAQE</sequence>
<dbReference type="AlphaFoldDB" id="A0A948T3D7"/>
<feature type="chain" id="PRO_5036748920" description="Bypass of forespore C C-terminal domain-containing protein" evidence="1">
    <location>
        <begin position="28"/>
        <end position="229"/>
    </location>
</feature>
<accession>A0A948T3D7</accession>